<dbReference type="GO" id="GO:0000139">
    <property type="term" value="C:Golgi membrane"/>
    <property type="evidence" value="ECO:0007669"/>
    <property type="project" value="UniProtKB-SubCell"/>
</dbReference>
<evidence type="ECO:0000256" key="5">
    <source>
        <dbReference type="ARBA" id="ARBA00022692"/>
    </source>
</evidence>
<keyword evidence="7 10" id="KW-1133">Transmembrane helix</keyword>
<dbReference type="EMBL" id="AZBU02000001">
    <property type="protein sequence ID" value="TMS33876.1"/>
    <property type="molecule type" value="Genomic_DNA"/>
</dbReference>
<evidence type="ECO:0000313" key="12">
    <source>
        <dbReference type="Proteomes" id="UP000298663"/>
    </source>
</evidence>
<dbReference type="EC" id="2.4.1.-" evidence="10"/>
<dbReference type="AlphaFoldDB" id="A0A4U8ULX1"/>
<gene>
    <name evidence="11" type="ORF">L596_001565</name>
</gene>
<dbReference type="GO" id="GO:0047220">
    <property type="term" value="F:galactosylxylosylprotein 3-beta-galactosyltransferase activity"/>
    <property type="evidence" value="ECO:0007669"/>
    <property type="project" value="TreeGrafter"/>
</dbReference>
<comment type="subcellular location">
    <subcellularLocation>
        <location evidence="1 10">Golgi apparatus membrane</location>
        <topology evidence="1 10">Single-pass type II membrane protein</topology>
    </subcellularLocation>
</comment>
<keyword evidence="12" id="KW-1185">Reference proteome</keyword>
<evidence type="ECO:0000256" key="7">
    <source>
        <dbReference type="ARBA" id="ARBA00022989"/>
    </source>
</evidence>
<dbReference type="Gene3D" id="3.90.550.50">
    <property type="match status" value="1"/>
</dbReference>
<keyword evidence="9 10" id="KW-0472">Membrane</keyword>
<evidence type="ECO:0000256" key="4">
    <source>
        <dbReference type="ARBA" id="ARBA00022679"/>
    </source>
</evidence>
<evidence type="ECO:0000313" key="11">
    <source>
        <dbReference type="EMBL" id="TMS33876.1"/>
    </source>
</evidence>
<reference evidence="11 12" key="2">
    <citation type="journal article" date="2019" name="G3 (Bethesda)">
        <title>Hybrid Assembly of the Genome of the Entomopathogenic Nematode Steinernema carpocapsae Identifies the X-Chromosome.</title>
        <authorList>
            <person name="Serra L."/>
            <person name="Macchietto M."/>
            <person name="Macias-Munoz A."/>
            <person name="McGill C.J."/>
            <person name="Rodriguez I.M."/>
            <person name="Rodriguez B."/>
            <person name="Murad R."/>
            <person name="Mortazavi A."/>
        </authorList>
    </citation>
    <scope>NUCLEOTIDE SEQUENCE [LARGE SCALE GENOMIC DNA]</scope>
    <source>
        <strain evidence="11 12">ALL</strain>
    </source>
</reference>
<dbReference type="Proteomes" id="UP000298663">
    <property type="component" value="Unassembled WGS sequence"/>
</dbReference>
<sequence>MLSRRQFYLVYCVVILLFCSVLYLLANNLTSTTRSAAASRNHECPTLPPATEPPRRFEPTFLLIIIMSHGNDSSTRAVIRNSWLKLSSKGPSYVRHVFSIGTKGLSAPEMRRLYEEQEQFDDLLFLKNHVDTYENLAKKTALSLKTTVQEVEFEYVLKVDSDSFVRLGSFLKALKDVSHPSLYWGFLDGRAKPFRKGKWKEKDWMLCDRYLPYQSFLAILGLNWGAV</sequence>
<organism evidence="11 12">
    <name type="scientific">Steinernema carpocapsae</name>
    <name type="common">Entomopathogenic nematode</name>
    <dbReference type="NCBI Taxonomy" id="34508"/>
    <lineage>
        <taxon>Eukaryota</taxon>
        <taxon>Metazoa</taxon>
        <taxon>Ecdysozoa</taxon>
        <taxon>Nematoda</taxon>
        <taxon>Chromadorea</taxon>
        <taxon>Rhabditida</taxon>
        <taxon>Tylenchina</taxon>
        <taxon>Panagrolaimomorpha</taxon>
        <taxon>Strongyloidoidea</taxon>
        <taxon>Steinernematidae</taxon>
        <taxon>Steinernema</taxon>
    </lineage>
</organism>
<name>A0A4U8ULX1_STECR</name>
<comment type="caution">
    <text evidence="11">The sequence shown here is derived from an EMBL/GenBank/DDBJ whole genome shotgun (WGS) entry which is preliminary data.</text>
</comment>
<keyword evidence="6 10" id="KW-0735">Signal-anchor</keyword>
<dbReference type="Pfam" id="PF01762">
    <property type="entry name" value="Galactosyl_T"/>
    <property type="match status" value="1"/>
</dbReference>
<dbReference type="STRING" id="34508.A0A4U8ULX1"/>
<dbReference type="GO" id="GO:0006493">
    <property type="term" value="P:protein O-linked glycosylation"/>
    <property type="evidence" value="ECO:0007669"/>
    <property type="project" value="TreeGrafter"/>
</dbReference>
<evidence type="ECO:0000256" key="1">
    <source>
        <dbReference type="ARBA" id="ARBA00004323"/>
    </source>
</evidence>
<evidence type="ECO:0000256" key="6">
    <source>
        <dbReference type="ARBA" id="ARBA00022968"/>
    </source>
</evidence>
<feature type="transmembrane region" description="Helical" evidence="10">
    <location>
        <begin position="7"/>
        <end position="26"/>
    </location>
</feature>
<evidence type="ECO:0000256" key="2">
    <source>
        <dbReference type="ARBA" id="ARBA00008661"/>
    </source>
</evidence>
<reference evidence="11 12" key="1">
    <citation type="journal article" date="2015" name="Genome Biol.">
        <title>Comparative genomics of Steinernema reveals deeply conserved gene regulatory networks.</title>
        <authorList>
            <person name="Dillman A.R."/>
            <person name="Macchietto M."/>
            <person name="Porter C.F."/>
            <person name="Rogers A."/>
            <person name="Williams B."/>
            <person name="Antoshechkin I."/>
            <person name="Lee M.M."/>
            <person name="Goodwin Z."/>
            <person name="Lu X."/>
            <person name="Lewis E.E."/>
            <person name="Goodrich-Blair H."/>
            <person name="Stock S.P."/>
            <person name="Adams B.J."/>
            <person name="Sternberg P.W."/>
            <person name="Mortazavi A."/>
        </authorList>
    </citation>
    <scope>NUCLEOTIDE SEQUENCE [LARGE SCALE GENOMIC DNA]</scope>
    <source>
        <strain evidence="11 12">ALL</strain>
    </source>
</reference>
<protein>
    <recommendedName>
        <fullName evidence="10">Hexosyltransferase</fullName>
        <ecNumber evidence="10">2.4.1.-</ecNumber>
    </recommendedName>
</protein>
<keyword evidence="3 10" id="KW-0328">Glycosyltransferase</keyword>
<accession>A0A4U8ULX1</accession>
<keyword evidence="4" id="KW-0808">Transferase</keyword>
<dbReference type="OrthoDB" id="1158011at2759"/>
<evidence type="ECO:0000256" key="3">
    <source>
        <dbReference type="ARBA" id="ARBA00022676"/>
    </source>
</evidence>
<dbReference type="InterPro" id="IPR002659">
    <property type="entry name" value="Glyco_trans_31"/>
</dbReference>
<proteinExistence type="inferred from homology"/>
<dbReference type="PANTHER" id="PTHR11214:SF3">
    <property type="entry name" value="BETA-1,3-GALACTOSYLTRANSFERASE 6"/>
    <property type="match status" value="1"/>
</dbReference>
<comment type="similarity">
    <text evidence="2 10">Belongs to the glycosyltransferase 31 family.</text>
</comment>
<dbReference type="PANTHER" id="PTHR11214">
    <property type="entry name" value="BETA-1,3-N-ACETYLGLUCOSAMINYLTRANSFERASE"/>
    <property type="match status" value="1"/>
</dbReference>
<keyword evidence="5 10" id="KW-0812">Transmembrane</keyword>
<evidence type="ECO:0000256" key="8">
    <source>
        <dbReference type="ARBA" id="ARBA00023034"/>
    </source>
</evidence>
<keyword evidence="8 10" id="KW-0333">Golgi apparatus</keyword>
<evidence type="ECO:0000256" key="10">
    <source>
        <dbReference type="RuleBase" id="RU363063"/>
    </source>
</evidence>
<dbReference type="GO" id="GO:0006024">
    <property type="term" value="P:glycosaminoglycan biosynthetic process"/>
    <property type="evidence" value="ECO:0007669"/>
    <property type="project" value="TreeGrafter"/>
</dbReference>
<evidence type="ECO:0000256" key="9">
    <source>
        <dbReference type="ARBA" id="ARBA00023136"/>
    </source>
</evidence>